<proteinExistence type="inferred from homology"/>
<comment type="similarity">
    <text evidence="1">Belongs to the sulfur carrier protein TusA family.</text>
</comment>
<dbReference type="Gene3D" id="3.30.110.40">
    <property type="entry name" value="TusA-like domain"/>
    <property type="match status" value="1"/>
</dbReference>
<dbReference type="EMBL" id="CP012621">
    <property type="protein sequence ID" value="ATG74715.1"/>
    <property type="molecule type" value="Genomic_DNA"/>
</dbReference>
<dbReference type="SUPFAM" id="SSF64307">
    <property type="entry name" value="SirA-like"/>
    <property type="match status" value="1"/>
</dbReference>
<dbReference type="Pfam" id="PF01206">
    <property type="entry name" value="TusA"/>
    <property type="match status" value="1"/>
</dbReference>
<dbReference type="PANTHER" id="PTHR33279:SF19">
    <property type="entry name" value="SSL1707 PROTEIN"/>
    <property type="match status" value="1"/>
</dbReference>
<name>A0A231N070_9GAMM</name>
<keyword evidence="3" id="KW-1185">Reference proteome</keyword>
<dbReference type="PROSITE" id="PS01148">
    <property type="entry name" value="UPF0033"/>
    <property type="match status" value="1"/>
</dbReference>
<dbReference type="PANTHER" id="PTHR33279">
    <property type="entry name" value="SULFUR CARRIER PROTEIN YEDF-RELATED"/>
    <property type="match status" value="1"/>
</dbReference>
<dbReference type="RefSeq" id="WP_094039238.1">
    <property type="nucleotide sequence ID" value="NZ_CP012621.1"/>
</dbReference>
<dbReference type="OrthoDB" id="9797352at2"/>
<gene>
    <name evidence="2" type="ORF">AN401_13305</name>
</gene>
<evidence type="ECO:0000256" key="1">
    <source>
        <dbReference type="ARBA" id="ARBA00008984"/>
    </source>
</evidence>
<dbReference type="Proteomes" id="UP000217763">
    <property type="component" value="Chromosome"/>
</dbReference>
<dbReference type="InterPro" id="IPR001455">
    <property type="entry name" value="TusA-like"/>
</dbReference>
<dbReference type="InterPro" id="IPR036868">
    <property type="entry name" value="TusA-like_sf"/>
</dbReference>
<dbReference type="AlphaFoldDB" id="A0A231N070"/>
<dbReference type="KEGG" id="zdf:AN401_13305"/>
<dbReference type="CDD" id="cd00291">
    <property type="entry name" value="SirA_YedF_YeeD"/>
    <property type="match status" value="1"/>
</dbReference>
<reference evidence="3" key="1">
    <citation type="submission" date="2015-09" db="EMBL/GenBank/DDBJ databases">
        <authorList>
            <person name="Shao Z."/>
            <person name="Wang L."/>
        </authorList>
    </citation>
    <scope>NUCLEOTIDE SEQUENCE [LARGE SCALE GENOMIC DNA]</scope>
    <source>
        <strain evidence="3">F13-1</strain>
    </source>
</reference>
<accession>A0A231N070</accession>
<protein>
    <submittedName>
        <fullName evidence="2">SirA family protein</fullName>
    </submittedName>
</protein>
<evidence type="ECO:0000313" key="3">
    <source>
        <dbReference type="Proteomes" id="UP000217763"/>
    </source>
</evidence>
<evidence type="ECO:0000313" key="2">
    <source>
        <dbReference type="EMBL" id="ATG74715.1"/>
    </source>
</evidence>
<sequence length="73" mass="8029">MDTLDARALRCPLPLLRVKLWLKAAKAGQALRLWLADSGSRRDIPAYVSGIGHRVEVVADEPGRLELIITKAP</sequence>
<organism evidence="2 3">
    <name type="scientific">Zobellella denitrificans</name>
    <dbReference type="NCBI Taxonomy" id="347534"/>
    <lineage>
        <taxon>Bacteria</taxon>
        <taxon>Pseudomonadati</taxon>
        <taxon>Pseudomonadota</taxon>
        <taxon>Gammaproteobacteria</taxon>
        <taxon>Aeromonadales</taxon>
        <taxon>Aeromonadaceae</taxon>
        <taxon>Zobellella</taxon>
    </lineage>
</organism>